<protein>
    <submittedName>
        <fullName evidence="1">Uncharacterized protein</fullName>
    </submittedName>
</protein>
<accession>A0AAW8UEW4</accession>
<gene>
    <name evidence="1" type="ORF">P7I04_12260</name>
</gene>
<organism evidence="1 2">
    <name type="scientific">Lactococcus lactis</name>
    <dbReference type="NCBI Taxonomy" id="1358"/>
    <lineage>
        <taxon>Bacteria</taxon>
        <taxon>Bacillati</taxon>
        <taxon>Bacillota</taxon>
        <taxon>Bacilli</taxon>
        <taxon>Lactobacillales</taxon>
        <taxon>Streptococcaceae</taxon>
        <taxon>Lactococcus</taxon>
    </lineage>
</organism>
<proteinExistence type="predicted"/>
<dbReference type="AlphaFoldDB" id="A0AAW8UEW4"/>
<reference evidence="1" key="1">
    <citation type="submission" date="2023-03" db="EMBL/GenBank/DDBJ databases">
        <authorList>
            <person name="Shen W."/>
            <person name="Cai J."/>
        </authorList>
    </citation>
    <scope>NUCLEOTIDE SEQUENCE</scope>
    <source>
        <strain evidence="1">Y37</strain>
    </source>
</reference>
<sequence length="55" mass="6135">MINQNERLQKKLSITLAALEEISKSEEKIKLGCLVYSGATFDAKIARKALKDIGR</sequence>
<dbReference type="RefSeq" id="WP_311843678.1">
    <property type="nucleotide sequence ID" value="NZ_JARQDC010000013.1"/>
</dbReference>
<evidence type="ECO:0000313" key="1">
    <source>
        <dbReference type="EMBL" id="MDT2946793.1"/>
    </source>
</evidence>
<name>A0AAW8UEW4_9LACT</name>
<dbReference type="EMBL" id="JARQDL010000013">
    <property type="protein sequence ID" value="MDT2946793.1"/>
    <property type="molecule type" value="Genomic_DNA"/>
</dbReference>
<dbReference type="Proteomes" id="UP001250218">
    <property type="component" value="Unassembled WGS sequence"/>
</dbReference>
<evidence type="ECO:0000313" key="2">
    <source>
        <dbReference type="Proteomes" id="UP001250218"/>
    </source>
</evidence>
<comment type="caution">
    <text evidence="1">The sequence shown here is derived from an EMBL/GenBank/DDBJ whole genome shotgun (WGS) entry which is preliminary data.</text>
</comment>